<dbReference type="InterPro" id="IPR049278">
    <property type="entry name" value="MS_channel_C"/>
</dbReference>
<dbReference type="Gene3D" id="2.30.30.60">
    <property type="match status" value="1"/>
</dbReference>
<feature type="transmembrane region" description="Helical" evidence="7">
    <location>
        <begin position="563"/>
        <end position="590"/>
    </location>
</feature>
<evidence type="ECO:0000256" key="2">
    <source>
        <dbReference type="ARBA" id="ARBA00008017"/>
    </source>
</evidence>
<dbReference type="SUPFAM" id="SSF82861">
    <property type="entry name" value="Mechanosensitive channel protein MscS (YggB), transmembrane region"/>
    <property type="match status" value="1"/>
</dbReference>
<dbReference type="EMBL" id="JACGXN010000002">
    <property type="protein sequence ID" value="MBA8878616.1"/>
    <property type="molecule type" value="Genomic_DNA"/>
</dbReference>
<proteinExistence type="inferred from homology"/>
<keyword evidence="12" id="KW-1185">Reference proteome</keyword>
<evidence type="ECO:0000259" key="10">
    <source>
        <dbReference type="Pfam" id="PF21082"/>
    </source>
</evidence>
<evidence type="ECO:0000259" key="9">
    <source>
        <dbReference type="Pfam" id="PF00924"/>
    </source>
</evidence>
<feature type="transmembrane region" description="Helical" evidence="7">
    <location>
        <begin position="468"/>
        <end position="487"/>
    </location>
</feature>
<evidence type="ECO:0000313" key="11">
    <source>
        <dbReference type="EMBL" id="MBA8878616.1"/>
    </source>
</evidence>
<dbReference type="Gene3D" id="3.30.70.100">
    <property type="match status" value="1"/>
</dbReference>
<feature type="transmembrane region" description="Helical" evidence="7">
    <location>
        <begin position="367"/>
        <end position="386"/>
    </location>
</feature>
<keyword evidence="8" id="KW-0732">Signal</keyword>
<feature type="transmembrane region" description="Helical" evidence="7">
    <location>
        <begin position="292"/>
        <end position="315"/>
    </location>
</feature>
<name>A0A839EMC7_9HYPH</name>
<evidence type="ECO:0000256" key="6">
    <source>
        <dbReference type="ARBA" id="ARBA00023136"/>
    </source>
</evidence>
<evidence type="ECO:0000256" key="3">
    <source>
        <dbReference type="ARBA" id="ARBA00022475"/>
    </source>
</evidence>
<feature type="transmembrane region" description="Helical" evidence="7">
    <location>
        <begin position="398"/>
        <end position="422"/>
    </location>
</feature>
<dbReference type="AlphaFoldDB" id="A0A839EMC7"/>
<dbReference type="PROSITE" id="PS01246">
    <property type="entry name" value="UPF0003"/>
    <property type="match status" value="1"/>
</dbReference>
<comment type="subcellular location">
    <subcellularLocation>
        <location evidence="1">Cell membrane</location>
        <topology evidence="1">Multi-pass membrane protein</topology>
    </subcellularLocation>
</comment>
<keyword evidence="5 7" id="KW-1133">Transmembrane helix</keyword>
<dbReference type="InterPro" id="IPR023408">
    <property type="entry name" value="MscS_beta-dom_sf"/>
</dbReference>
<evidence type="ECO:0000256" key="8">
    <source>
        <dbReference type="SAM" id="SignalP"/>
    </source>
</evidence>
<dbReference type="Pfam" id="PF00924">
    <property type="entry name" value="MS_channel_2nd"/>
    <property type="match status" value="1"/>
</dbReference>
<dbReference type="Pfam" id="PF21082">
    <property type="entry name" value="MS_channel_3rd"/>
    <property type="match status" value="1"/>
</dbReference>
<keyword evidence="4 7" id="KW-0812">Transmembrane</keyword>
<protein>
    <submittedName>
        <fullName evidence="11">Small-conductance mechanosensitive channel</fullName>
    </submittedName>
</protein>
<dbReference type="InterPro" id="IPR052702">
    <property type="entry name" value="MscS-like_channel"/>
</dbReference>
<dbReference type="PANTHER" id="PTHR30347">
    <property type="entry name" value="POTASSIUM CHANNEL RELATED"/>
    <property type="match status" value="1"/>
</dbReference>
<evidence type="ECO:0000313" key="12">
    <source>
        <dbReference type="Proteomes" id="UP000549052"/>
    </source>
</evidence>
<feature type="signal peptide" evidence="8">
    <location>
        <begin position="1"/>
        <end position="34"/>
    </location>
</feature>
<dbReference type="SUPFAM" id="SSF82689">
    <property type="entry name" value="Mechanosensitive channel protein MscS (YggB), C-terminal domain"/>
    <property type="match status" value="1"/>
</dbReference>
<dbReference type="InterPro" id="IPR006685">
    <property type="entry name" value="MscS_channel_2nd"/>
</dbReference>
<dbReference type="SUPFAM" id="SSF50182">
    <property type="entry name" value="Sm-like ribonucleoproteins"/>
    <property type="match status" value="1"/>
</dbReference>
<accession>A0A839EMC7</accession>
<comment type="similarity">
    <text evidence="2">Belongs to the MscS (TC 1.A.23) family.</text>
</comment>
<evidence type="ECO:0000256" key="4">
    <source>
        <dbReference type="ARBA" id="ARBA00022692"/>
    </source>
</evidence>
<evidence type="ECO:0000256" key="7">
    <source>
        <dbReference type="SAM" id="Phobius"/>
    </source>
</evidence>
<feature type="transmembrane region" description="Helical" evidence="7">
    <location>
        <begin position="519"/>
        <end position="543"/>
    </location>
</feature>
<dbReference type="InterPro" id="IPR006686">
    <property type="entry name" value="MscS_channel_CS"/>
</dbReference>
<dbReference type="InterPro" id="IPR011066">
    <property type="entry name" value="MscS_channel_C_sf"/>
</dbReference>
<evidence type="ECO:0000256" key="5">
    <source>
        <dbReference type="ARBA" id="ARBA00022989"/>
    </source>
</evidence>
<dbReference type="Proteomes" id="UP000549052">
    <property type="component" value="Unassembled WGS sequence"/>
</dbReference>
<feature type="domain" description="Mechanosensitive ion channel MscS" evidence="9">
    <location>
        <begin position="657"/>
        <end position="723"/>
    </location>
</feature>
<feature type="transmembrane region" description="Helical" evidence="7">
    <location>
        <begin position="249"/>
        <end position="271"/>
    </location>
</feature>
<feature type="transmembrane region" description="Helical" evidence="7">
    <location>
        <begin position="611"/>
        <end position="634"/>
    </location>
</feature>
<dbReference type="Gene3D" id="1.10.287.1260">
    <property type="match status" value="1"/>
</dbReference>
<keyword evidence="3" id="KW-1003">Cell membrane</keyword>
<feature type="chain" id="PRO_5032996132" evidence="8">
    <location>
        <begin position="35"/>
        <end position="852"/>
    </location>
</feature>
<dbReference type="InterPro" id="IPR011014">
    <property type="entry name" value="MscS_channel_TM-2"/>
</dbReference>
<gene>
    <name evidence="11" type="ORF">FHW16_002328</name>
</gene>
<comment type="caution">
    <text evidence="11">The sequence shown here is derived from an EMBL/GenBank/DDBJ whole genome shotgun (WGS) entry which is preliminary data.</text>
</comment>
<dbReference type="GO" id="GO:0005886">
    <property type="term" value="C:plasma membrane"/>
    <property type="evidence" value="ECO:0007669"/>
    <property type="project" value="UniProtKB-SubCell"/>
</dbReference>
<feature type="transmembrane region" description="Helical" evidence="7">
    <location>
        <begin position="327"/>
        <end position="346"/>
    </location>
</feature>
<keyword evidence="6 7" id="KW-0472">Membrane</keyword>
<sequence length="852" mass="92671">MNGSRPVIASFLRQILLTILAVMFLAAPVQLALAQTPAPAPAATQSAPVATEQAPAAAPAPVVVPVEPAPAVQSGIVAEQRPAIDALKKQISAYEQKFKEKADADAALANLRLDLEVTGKKLLDIGVSFRPRITEINARLEQLGSPPPQGQPAEAKIVTDERTRLTTEKAEINAVLGETEDQLLEVNKMIDAISDARRELFANTLSQRVDINYSLGSEVMEAYGQEMSTMNQLISSWWRFVITFKWQSMLAAAFFAAVAALVLLIGGQRLLGHLYLRDPAIEEPSYLSRLAVAFWSTLMRSLTVVVFLATTYFFLGYFNVLRPDVGSLFYTLFSVIGIVYFVHALAQAVICPGAPNWRLVRVAPRPGRILMVLITATATITGLDYLANTVNQIAASPLSLTVAKSLFATVLVGLLIIAMALLKPLEDQETGAAKRWPRPLRLFLYAIGLIPIIAALLGYIGFARFVSQQIVINGAVLVTMYLGFLTARAVADENALGGTVLGRTIQTRFGIDESTLDQLGLIASIVINVFVLLLGIPVILLLWGFQWSEMTVWFLTIATGFQIGSVTISLVAIAVGILLFLLFYFFTRWFQGWLDVRVMSRGKLDSGVRNSIRTAVGYLGLGIAGLIGISAAGINLSSLALVAGGLSLGIGFGMQAIVSNFVSGLILLAERPFKVGDWIETSGVGGIVKKISVRATEVETFQRQSIIIPNSSFINGNVGNWTHRNKLGRVEIPIGVSYKVDPRRVHAILMDIARSHPLVLKNPEPFVAFKALADSTMDFEMRVHLADLSNSGTVQNEIRFALVDRFAEEGIEIPFPQRDVNIHLDDADAIVQMITERVKEQLAGQPKKTTKS</sequence>
<evidence type="ECO:0000256" key="1">
    <source>
        <dbReference type="ARBA" id="ARBA00004651"/>
    </source>
</evidence>
<dbReference type="InterPro" id="IPR010920">
    <property type="entry name" value="LSM_dom_sf"/>
</dbReference>
<feature type="transmembrane region" description="Helical" evidence="7">
    <location>
        <begin position="640"/>
        <end position="668"/>
    </location>
</feature>
<organism evidence="11 12">
    <name type="scientific">Phyllobacterium myrsinacearum</name>
    <dbReference type="NCBI Taxonomy" id="28101"/>
    <lineage>
        <taxon>Bacteria</taxon>
        <taxon>Pseudomonadati</taxon>
        <taxon>Pseudomonadota</taxon>
        <taxon>Alphaproteobacteria</taxon>
        <taxon>Hyphomicrobiales</taxon>
        <taxon>Phyllobacteriaceae</taxon>
        <taxon>Phyllobacterium</taxon>
    </lineage>
</organism>
<feature type="transmembrane region" description="Helical" evidence="7">
    <location>
        <begin position="442"/>
        <end position="462"/>
    </location>
</feature>
<dbReference type="RefSeq" id="WP_246711716.1">
    <property type="nucleotide sequence ID" value="NZ_JACGXN010000002.1"/>
</dbReference>
<feature type="domain" description="Mechanosensitive ion channel MscS C-terminal" evidence="10">
    <location>
        <begin position="730"/>
        <end position="813"/>
    </location>
</feature>
<dbReference type="PANTHER" id="PTHR30347:SF1">
    <property type="entry name" value="MECHANOSENSITIVE CHANNEL MSCK"/>
    <property type="match status" value="1"/>
</dbReference>
<reference evidence="11 12" key="1">
    <citation type="submission" date="2020-07" db="EMBL/GenBank/DDBJ databases">
        <title>Genomic Encyclopedia of Type Strains, Phase IV (KMG-V): Genome sequencing to study the core and pangenomes of soil and plant-associated prokaryotes.</title>
        <authorList>
            <person name="Whitman W."/>
        </authorList>
    </citation>
    <scope>NUCLEOTIDE SEQUENCE [LARGE SCALE GENOMIC DNA]</scope>
    <source>
        <strain evidence="11 12">AN3</strain>
    </source>
</reference>
<dbReference type="GO" id="GO:0008381">
    <property type="term" value="F:mechanosensitive monoatomic ion channel activity"/>
    <property type="evidence" value="ECO:0007669"/>
    <property type="project" value="UniProtKB-ARBA"/>
</dbReference>